<dbReference type="RefSeq" id="WP_064970231.1">
    <property type="nucleotide sequence ID" value="NZ_CP029760.1"/>
</dbReference>
<reference evidence="1" key="1">
    <citation type="submission" date="2022-10" db="EMBL/GenBank/DDBJ databases">
        <title>Sifting through the core-genome to identify putative cross-protective antigens against Riemerella anatipestifer.</title>
        <authorList>
            <person name="Zheng X."/>
            <person name="Zhang W."/>
        </authorList>
    </citation>
    <scope>NUCLEOTIDE SEQUENCE</scope>
    <source>
        <strain evidence="1">ZWRA178</strain>
    </source>
</reference>
<evidence type="ECO:0000313" key="2">
    <source>
        <dbReference type="Proteomes" id="UP001207440"/>
    </source>
</evidence>
<comment type="caution">
    <text evidence="1">The sequence shown here is derived from an EMBL/GenBank/DDBJ whole genome shotgun (WGS) entry which is preliminary data.</text>
</comment>
<dbReference type="Proteomes" id="UP001207440">
    <property type="component" value="Unassembled WGS sequence"/>
</dbReference>
<organism evidence="1 2">
    <name type="scientific">Riemerella anatipestifer</name>
    <name type="common">Moraxella anatipestifer</name>
    <dbReference type="NCBI Taxonomy" id="34085"/>
    <lineage>
        <taxon>Bacteria</taxon>
        <taxon>Pseudomonadati</taxon>
        <taxon>Bacteroidota</taxon>
        <taxon>Flavobacteriia</taxon>
        <taxon>Flavobacteriales</taxon>
        <taxon>Weeksellaceae</taxon>
        <taxon>Riemerella</taxon>
    </lineage>
</organism>
<evidence type="ECO:0000313" key="1">
    <source>
        <dbReference type="EMBL" id="MCW0523539.1"/>
    </source>
</evidence>
<name>A0AAP3EVZ8_RIEAN</name>
<protein>
    <recommendedName>
        <fullName evidence="3">Phage tail protein</fullName>
    </recommendedName>
</protein>
<accession>A0AAP3EVZ8</accession>
<proteinExistence type="predicted"/>
<sequence>MAVELEPLINGREYGWADIAVNIGGVPVTGIRAIKYEEEQEKENIYGAGRHPVSRGYGRVKATGSVTLLASTVMALKAKAPKGQLHRLPPFLITVNYQPDNQPLVTHILKNCEFKKTAFDWKEGDMSKEVELELLMSHIVDKSKG</sequence>
<dbReference type="EMBL" id="JAOZYT010000019">
    <property type="protein sequence ID" value="MCW0523539.1"/>
    <property type="molecule type" value="Genomic_DNA"/>
</dbReference>
<evidence type="ECO:0008006" key="3">
    <source>
        <dbReference type="Google" id="ProtNLM"/>
    </source>
</evidence>
<gene>
    <name evidence="1" type="ORF">OKE68_04310</name>
</gene>
<dbReference type="AlphaFoldDB" id="A0AAP3EVZ8"/>